<keyword evidence="2" id="KW-0812">Transmembrane</keyword>
<dbReference type="PROSITE" id="PS51257">
    <property type="entry name" value="PROKAR_LIPOPROTEIN"/>
    <property type="match status" value="1"/>
</dbReference>
<dbReference type="InterPro" id="IPR013517">
    <property type="entry name" value="FG-GAP"/>
</dbReference>
<evidence type="ECO:0000256" key="5">
    <source>
        <dbReference type="ARBA" id="ARBA00023136"/>
    </source>
</evidence>
<organism evidence="8 9">
    <name type="scientific">Nannocystis pusilla</name>
    <dbReference type="NCBI Taxonomy" id="889268"/>
    <lineage>
        <taxon>Bacteria</taxon>
        <taxon>Pseudomonadati</taxon>
        <taxon>Myxococcota</taxon>
        <taxon>Polyangia</taxon>
        <taxon>Nannocystales</taxon>
        <taxon>Nannocystaceae</taxon>
        <taxon>Nannocystis</taxon>
    </lineage>
</organism>
<proteinExistence type="predicted"/>
<feature type="signal peptide" evidence="7">
    <location>
        <begin position="1"/>
        <end position="19"/>
    </location>
</feature>
<evidence type="ECO:0000256" key="1">
    <source>
        <dbReference type="ARBA" id="ARBA00004167"/>
    </source>
</evidence>
<dbReference type="GO" id="GO:0016020">
    <property type="term" value="C:membrane"/>
    <property type="evidence" value="ECO:0007669"/>
    <property type="project" value="UniProtKB-SubCell"/>
</dbReference>
<sequence length="822" mass="85088">MARASRTCVSILSSSVLLAIACGDDSRVDSESGVAGTQGTLPITSGPTEATAGTDGTATGGPTEGTGTATATATATPTGTDTAAPTSGPDTVGTVSDTGNTTSGTCSEDQLCSGACCGDGELCDNGQCVPDCGGPPPCGEAKECCGDGQLCYLGACVTPGAACSDQACATKPAQDTCEDGFICDPNLGLCLPSQADPTCQYIPPANVFKPTPLFTWGRRKVIACNADTDCQVAEVCTDKVCTPTWNHLIPAADDMPNHYQSSSIPIVVDLNDDCVPEIIFNTYTGTNITADGVLRAIRGDTGAKLWTVTDPMYRTNSTSNIAAGDIDMDGRAEIVASGAGKYLIAIDSDGTPLWKSDNFAGTNSSGSVAIANMDNDGAPEILFGRAIFSSTGKLLYEGPGAQGQGLNGQGPISCVADLDGDTRPELIGGRTAYKTTGTVAGNDFAGSVLWTSNVATDGFCGVADFDVDGKPEVVLVTQGTLRVLNGQTGVQIATANIPQQGTGGPPNIADFDGDGVRDIGVAGSARYTVFQFNGMALSQLWTAATEDDSSQVTGSSVFDFDGDGRAEVVYNDEAYIRIYPGVEPDCAMNPPGPGCNKNMTDAEVLFRDRNSSRTRTEYPVIADVNGDFKADIVFTTNNDSQASLVTDAGLEVFKDSLDNWVSTRPVWNQHSYHITNVGLVGEIPTVEDNNWSSYNSYRNNVQGAADFCAPDLVPYDLTFDAQVCATGLKLSVWVANQGCLGVGPGVNVAFYEENLGLLGVVATQGPLVAGAAEQVTLEYPGIFDSVTVWAAADDDGMGNGVLNECVEDNNSSPMDKVCIPPG</sequence>
<keyword evidence="9" id="KW-1185">Reference proteome</keyword>
<feature type="chain" id="PRO_5040883724" evidence="7">
    <location>
        <begin position="20"/>
        <end position="822"/>
    </location>
</feature>
<gene>
    <name evidence="8" type="ORF">OV079_39220</name>
</gene>
<feature type="compositionally biased region" description="Low complexity" evidence="6">
    <location>
        <begin position="65"/>
        <end position="86"/>
    </location>
</feature>
<dbReference type="AlphaFoldDB" id="A0A9X3F4M5"/>
<keyword evidence="5" id="KW-0472">Membrane</keyword>
<comment type="subcellular location">
    <subcellularLocation>
        <location evidence="1">Membrane</location>
        <topology evidence="1">Single-pass membrane protein</topology>
    </subcellularLocation>
</comment>
<evidence type="ECO:0000313" key="8">
    <source>
        <dbReference type="EMBL" id="MCY1011493.1"/>
    </source>
</evidence>
<dbReference type="Pfam" id="PF13517">
    <property type="entry name" value="FG-GAP_3"/>
    <property type="match status" value="1"/>
</dbReference>
<comment type="caution">
    <text evidence="8">The sequence shown here is derived from an EMBL/GenBank/DDBJ whole genome shotgun (WGS) entry which is preliminary data.</text>
</comment>
<evidence type="ECO:0000256" key="2">
    <source>
        <dbReference type="ARBA" id="ARBA00022692"/>
    </source>
</evidence>
<evidence type="ECO:0000256" key="4">
    <source>
        <dbReference type="ARBA" id="ARBA00022989"/>
    </source>
</evidence>
<evidence type="ECO:0000256" key="3">
    <source>
        <dbReference type="ARBA" id="ARBA00022729"/>
    </source>
</evidence>
<evidence type="ECO:0000256" key="6">
    <source>
        <dbReference type="SAM" id="MobiDB-lite"/>
    </source>
</evidence>
<accession>A0A9X3F4M5</accession>
<dbReference type="Proteomes" id="UP001150924">
    <property type="component" value="Unassembled WGS sequence"/>
</dbReference>
<dbReference type="PANTHER" id="PTHR21419">
    <property type="match status" value="1"/>
</dbReference>
<dbReference type="InterPro" id="IPR028994">
    <property type="entry name" value="Integrin_alpha_N"/>
</dbReference>
<name>A0A9X3F4M5_9BACT</name>
<feature type="region of interest" description="Disordered" evidence="6">
    <location>
        <begin position="27"/>
        <end position="96"/>
    </location>
</feature>
<keyword evidence="3 7" id="KW-0732">Signal</keyword>
<dbReference type="RefSeq" id="WP_267774770.1">
    <property type="nucleotide sequence ID" value="NZ_JAPNKE010000002.1"/>
</dbReference>
<dbReference type="SUPFAM" id="SSF69318">
    <property type="entry name" value="Integrin alpha N-terminal domain"/>
    <property type="match status" value="2"/>
</dbReference>
<reference evidence="8" key="1">
    <citation type="submission" date="2022-11" db="EMBL/GenBank/DDBJ databases">
        <title>Minimal conservation of predation-associated metabolite biosynthetic gene clusters underscores biosynthetic potential of Myxococcota including descriptions for ten novel species: Archangium lansinium sp. nov., Myxococcus landrumus sp. nov., Nannocystis bai.</title>
        <authorList>
            <person name="Ahearne A."/>
            <person name="Stevens C."/>
            <person name="Phillips K."/>
        </authorList>
    </citation>
    <scope>NUCLEOTIDE SEQUENCE</scope>
    <source>
        <strain evidence="8">Na p29</strain>
    </source>
</reference>
<dbReference type="EMBL" id="JAPNKE010000002">
    <property type="protein sequence ID" value="MCY1011493.1"/>
    <property type="molecule type" value="Genomic_DNA"/>
</dbReference>
<feature type="compositionally biased region" description="Polar residues" evidence="6">
    <location>
        <begin position="35"/>
        <end position="45"/>
    </location>
</feature>
<feature type="compositionally biased region" description="Low complexity" evidence="6">
    <location>
        <begin position="46"/>
        <end position="57"/>
    </location>
</feature>
<evidence type="ECO:0000256" key="7">
    <source>
        <dbReference type="SAM" id="SignalP"/>
    </source>
</evidence>
<dbReference type="InterPro" id="IPR045232">
    <property type="entry name" value="FAM234"/>
</dbReference>
<dbReference type="PANTHER" id="PTHR21419:SF30">
    <property type="entry name" value="IG-LIKE DOMAIN-CONTAINING PROTEIN"/>
    <property type="match status" value="1"/>
</dbReference>
<evidence type="ECO:0000313" key="9">
    <source>
        <dbReference type="Proteomes" id="UP001150924"/>
    </source>
</evidence>
<keyword evidence="4" id="KW-1133">Transmembrane helix</keyword>
<protein>
    <submittedName>
        <fullName evidence="8">FG-GAP-like repeat-containing protein</fullName>
    </submittedName>
</protein>